<dbReference type="InterPro" id="IPR058278">
    <property type="entry name" value="DUF7972"/>
</dbReference>
<dbReference type="GeneID" id="73046992"/>
<sequence>MTDSDGTEGRGSGLLGGRSSSGRESSDDGQSSDATSSGSSGLVAKKNRVREWALLDGNRLVVAGIVVAGIFAVLAGTERLGLVPLDRSQPVYYVFSALISGNLTLITVVVSINQLLLGREFHSPGELESEIRNVVDYRSEVEEHAGEIAPVKPLGFLRLLFENTRREARRIDAMTFGTVGEETRSEVDEVVKSMTDHAERVLDLLDDSSADTFDVLSVTLTTNYAEEIHRIRRIRADHGDDLPESVTDALDTLVDHLQKVDVARQYFKSLYLQEELSSLSRVLLYAGLPAELVSVVVLLGLTARQGTGITPYAHLLLPITVTLAFLPLALLLSFIVRTATVTERTAATIPFTTAKQEQ</sequence>
<feature type="transmembrane region" description="Helical" evidence="2">
    <location>
        <begin position="315"/>
        <end position="336"/>
    </location>
</feature>
<keyword evidence="2" id="KW-0472">Membrane</keyword>
<dbReference type="EMBL" id="JBHSHT010000001">
    <property type="protein sequence ID" value="MFC4823731.1"/>
    <property type="molecule type" value="Genomic_DNA"/>
</dbReference>
<dbReference type="RefSeq" id="WP_254270318.1">
    <property type="nucleotide sequence ID" value="NZ_CP100401.1"/>
</dbReference>
<feature type="transmembrane region" description="Helical" evidence="2">
    <location>
        <begin position="60"/>
        <end position="80"/>
    </location>
</feature>
<proteinExistence type="predicted"/>
<feature type="region of interest" description="Disordered" evidence="1">
    <location>
        <begin position="1"/>
        <end position="42"/>
    </location>
</feature>
<feature type="transmembrane region" description="Helical" evidence="2">
    <location>
        <begin position="282"/>
        <end position="303"/>
    </location>
</feature>
<dbReference type="AlphaFoldDB" id="A0ABD5Q0N4"/>
<comment type="caution">
    <text evidence="3">The sequence shown here is derived from an EMBL/GenBank/DDBJ whole genome shotgun (WGS) entry which is preliminary data.</text>
</comment>
<evidence type="ECO:0000256" key="1">
    <source>
        <dbReference type="SAM" id="MobiDB-lite"/>
    </source>
</evidence>
<protein>
    <submittedName>
        <fullName evidence="3">Uncharacterized protein</fullName>
    </submittedName>
</protein>
<gene>
    <name evidence="3" type="ORF">ACFO9K_05615</name>
</gene>
<evidence type="ECO:0000313" key="4">
    <source>
        <dbReference type="Proteomes" id="UP001595945"/>
    </source>
</evidence>
<dbReference type="Pfam" id="PF25927">
    <property type="entry name" value="DUF7972"/>
    <property type="match status" value="1"/>
</dbReference>
<feature type="compositionally biased region" description="Low complexity" evidence="1">
    <location>
        <begin position="17"/>
        <end position="41"/>
    </location>
</feature>
<evidence type="ECO:0000256" key="2">
    <source>
        <dbReference type="SAM" id="Phobius"/>
    </source>
</evidence>
<name>A0ABD5Q0N4_9EURY</name>
<keyword evidence="2" id="KW-1133">Transmembrane helix</keyword>
<feature type="transmembrane region" description="Helical" evidence="2">
    <location>
        <begin position="92"/>
        <end position="112"/>
    </location>
</feature>
<keyword evidence="2" id="KW-0812">Transmembrane</keyword>
<dbReference type="Proteomes" id="UP001595945">
    <property type="component" value="Unassembled WGS sequence"/>
</dbReference>
<reference evidence="3 4" key="1">
    <citation type="journal article" date="2019" name="Int. J. Syst. Evol. Microbiol.">
        <title>The Global Catalogue of Microorganisms (GCM) 10K type strain sequencing project: providing services to taxonomists for standard genome sequencing and annotation.</title>
        <authorList>
            <consortium name="The Broad Institute Genomics Platform"/>
            <consortium name="The Broad Institute Genome Sequencing Center for Infectious Disease"/>
            <person name="Wu L."/>
            <person name="Ma J."/>
        </authorList>
    </citation>
    <scope>NUCLEOTIDE SEQUENCE [LARGE SCALE GENOMIC DNA]</scope>
    <source>
        <strain evidence="3 4">XZYJ18</strain>
    </source>
</reference>
<keyword evidence="4" id="KW-1185">Reference proteome</keyword>
<organism evidence="3 4">
    <name type="scientific">Halorussus aquaticus</name>
    <dbReference type="NCBI Taxonomy" id="2953748"/>
    <lineage>
        <taxon>Archaea</taxon>
        <taxon>Methanobacteriati</taxon>
        <taxon>Methanobacteriota</taxon>
        <taxon>Stenosarchaea group</taxon>
        <taxon>Halobacteria</taxon>
        <taxon>Halobacteriales</taxon>
        <taxon>Haladaptataceae</taxon>
        <taxon>Halorussus</taxon>
    </lineage>
</organism>
<evidence type="ECO:0000313" key="3">
    <source>
        <dbReference type="EMBL" id="MFC4823731.1"/>
    </source>
</evidence>
<accession>A0ABD5Q0N4</accession>